<dbReference type="AlphaFoldDB" id="M2U4U4"/>
<gene>
    <name evidence="2" type="ORF">C725_1606</name>
</gene>
<reference evidence="2 3" key="1">
    <citation type="journal article" date="2013" name="Genome Announc.">
        <title>Draft Genome Sequence of Strain JLT2015T, Belonging to the Family Sphingomonadaceae of the Alphaproteobacteria.</title>
        <authorList>
            <person name="Tang K."/>
            <person name="Liu K."/>
            <person name="Li S."/>
            <person name="Jiao N."/>
        </authorList>
    </citation>
    <scope>NUCLEOTIDE SEQUENCE [LARGE SCALE GENOMIC DNA]</scope>
    <source>
        <strain evidence="2 3">JLT2015</strain>
    </source>
</reference>
<comment type="caution">
    <text evidence="2">The sequence shown here is derived from an EMBL/GenBank/DDBJ whole genome shotgun (WGS) entry which is preliminary data.</text>
</comment>
<name>M2U4U4_9SPHN</name>
<evidence type="ECO:0000313" key="3">
    <source>
        <dbReference type="Proteomes" id="UP000011717"/>
    </source>
</evidence>
<protein>
    <submittedName>
        <fullName evidence="2">Uncharacterized protein</fullName>
    </submittedName>
</protein>
<feature type="region of interest" description="Disordered" evidence="1">
    <location>
        <begin position="1"/>
        <end position="40"/>
    </location>
</feature>
<proteinExistence type="predicted"/>
<keyword evidence="3" id="KW-1185">Reference proteome</keyword>
<evidence type="ECO:0000256" key="1">
    <source>
        <dbReference type="SAM" id="MobiDB-lite"/>
    </source>
</evidence>
<accession>M2U4U4</accession>
<dbReference type="EMBL" id="AMRV01000004">
    <property type="protein sequence ID" value="EMD83008.1"/>
    <property type="molecule type" value="Genomic_DNA"/>
</dbReference>
<sequence length="40" mass="4531">MHEPMFDFTGTRKFAQPETVRQQPPRAAATPRSVGTSRSR</sequence>
<evidence type="ECO:0000313" key="2">
    <source>
        <dbReference type="EMBL" id="EMD83008.1"/>
    </source>
</evidence>
<dbReference type="RefSeq" id="WP_008601692.1">
    <property type="nucleotide sequence ID" value="NZ_AMRV01000004.1"/>
</dbReference>
<dbReference type="Proteomes" id="UP000011717">
    <property type="component" value="Unassembled WGS sequence"/>
</dbReference>
<organism evidence="2 3">
    <name type="scientific">Pacificimonas flava</name>
    <dbReference type="NCBI Taxonomy" id="1234595"/>
    <lineage>
        <taxon>Bacteria</taxon>
        <taxon>Pseudomonadati</taxon>
        <taxon>Pseudomonadota</taxon>
        <taxon>Alphaproteobacteria</taxon>
        <taxon>Sphingomonadales</taxon>
        <taxon>Sphingosinicellaceae</taxon>
        <taxon>Pacificimonas</taxon>
    </lineage>
</organism>